<evidence type="ECO:0000256" key="1">
    <source>
        <dbReference type="RuleBase" id="RU003814"/>
    </source>
</evidence>
<name>A0A8T5GDG5_9ARCH</name>
<dbReference type="SUPFAM" id="SSF100950">
    <property type="entry name" value="NagB/RpiA/CoA transferase-like"/>
    <property type="match status" value="1"/>
</dbReference>
<proteinExistence type="inferred from homology"/>
<dbReference type="PANTHER" id="PTHR43475">
    <property type="entry name" value="METHYLTHIORIBOSE-1-PHOSPHATE ISOMERASE"/>
    <property type="match status" value="1"/>
</dbReference>
<protein>
    <submittedName>
        <fullName evidence="2">Uncharacterized protein</fullName>
    </submittedName>
</protein>
<accession>A0A8T5GDG5</accession>
<dbReference type="InterPro" id="IPR000649">
    <property type="entry name" value="IF-2B-related"/>
</dbReference>
<dbReference type="Gene3D" id="3.40.50.10470">
    <property type="entry name" value="Translation initiation factor eif-2b, domain 2"/>
    <property type="match status" value="1"/>
</dbReference>
<gene>
    <name evidence="2" type="ORF">HON47_00325</name>
</gene>
<dbReference type="InterPro" id="IPR042529">
    <property type="entry name" value="IF_2B-like_C"/>
</dbReference>
<dbReference type="Gene3D" id="1.20.120.420">
    <property type="entry name" value="translation initiation factor eif-2b, domain 1"/>
    <property type="match status" value="1"/>
</dbReference>
<organism evidence="2 3">
    <name type="scientific">Candidatus Iainarchaeum sp</name>
    <dbReference type="NCBI Taxonomy" id="3101447"/>
    <lineage>
        <taxon>Archaea</taxon>
        <taxon>Candidatus Iainarchaeota</taxon>
        <taxon>Candidatus Iainarchaeia</taxon>
        <taxon>Candidatus Iainarchaeales</taxon>
        <taxon>Candidatus Iainarchaeaceae</taxon>
        <taxon>Candidatus Iainarchaeum</taxon>
    </lineage>
</organism>
<dbReference type="Proteomes" id="UP000722459">
    <property type="component" value="Unassembled WGS sequence"/>
</dbReference>
<comment type="similarity">
    <text evidence="1">Belongs to the eIF-2B alpha/beta/delta subunits family.</text>
</comment>
<dbReference type="EMBL" id="JABJNZ010000011">
    <property type="protein sequence ID" value="MBT4870005.1"/>
    <property type="molecule type" value="Genomic_DNA"/>
</dbReference>
<dbReference type="Pfam" id="PF01008">
    <property type="entry name" value="IF-2B"/>
    <property type="match status" value="1"/>
</dbReference>
<evidence type="ECO:0000313" key="3">
    <source>
        <dbReference type="Proteomes" id="UP000722459"/>
    </source>
</evidence>
<dbReference type="AlphaFoldDB" id="A0A8T5GDG5"/>
<dbReference type="GO" id="GO:0019509">
    <property type="term" value="P:L-methionine salvage from methylthioadenosine"/>
    <property type="evidence" value="ECO:0007669"/>
    <property type="project" value="TreeGrafter"/>
</dbReference>
<reference evidence="2" key="1">
    <citation type="journal article" date="2021" name="ISME J.">
        <title>Mercury methylation by metabolically versatile and cosmopolitan marine bacteria.</title>
        <authorList>
            <person name="Lin H."/>
            <person name="Ascher D.B."/>
            <person name="Myung Y."/>
            <person name="Lamborg C.H."/>
            <person name="Hallam S.J."/>
            <person name="Gionfriddo C.M."/>
            <person name="Holt K.E."/>
            <person name="Moreau J.W."/>
        </authorList>
    </citation>
    <scope>NUCLEOTIDE SEQUENCE</scope>
    <source>
        <strain evidence="2">SI075_bin30</strain>
    </source>
</reference>
<dbReference type="GO" id="GO:0046523">
    <property type="term" value="F:S-methyl-5-thioribose-1-phosphate isomerase activity"/>
    <property type="evidence" value="ECO:0007669"/>
    <property type="project" value="TreeGrafter"/>
</dbReference>
<sequence>MDSVKITAKKIKALKIQGASKVREKAINALVSQTLNSKQTNPTLFRKEFLKNAKILFDARPTEPALRTGIRILKKSISGKHLSVEQMKKIIKKTDEGYGLNRKQAMKKMSKYGAKLIPKGSTIMTLCHSHSVIDVLIRAKKNIDHVYCLETRPLFQGRMTASDLSKAGIKTTLIIDNAAS</sequence>
<dbReference type="PANTHER" id="PTHR43475:SF2">
    <property type="entry name" value="RIBOSE 1,5-BISPHOSPHATE ISOMERASE"/>
    <property type="match status" value="1"/>
</dbReference>
<comment type="caution">
    <text evidence="2">The sequence shown here is derived from an EMBL/GenBank/DDBJ whole genome shotgun (WGS) entry which is preliminary data.</text>
</comment>
<dbReference type="InterPro" id="IPR037171">
    <property type="entry name" value="NagB/RpiA_transferase-like"/>
</dbReference>
<evidence type="ECO:0000313" key="2">
    <source>
        <dbReference type="EMBL" id="MBT4870005.1"/>
    </source>
</evidence>
<dbReference type="InterPro" id="IPR027363">
    <property type="entry name" value="M1Pi_N"/>
</dbReference>
<feature type="non-terminal residue" evidence="2">
    <location>
        <position position="180"/>
    </location>
</feature>